<dbReference type="AlphaFoldDB" id="A0A7G9TD01"/>
<reference evidence="4 5" key="1">
    <citation type="submission" date="2020-08" db="EMBL/GenBank/DDBJ databases">
        <title>Streptomycin Non-resistant strain, P. mexicana.</title>
        <authorList>
            <person name="Ganesh-Kumar S."/>
            <person name="Zhe T."/>
            <person name="Yu Z."/>
            <person name="Min Y."/>
        </authorList>
    </citation>
    <scope>NUCLEOTIDE SEQUENCE [LARGE SCALE GENOMIC DNA]</scope>
    <source>
        <strain evidence="4 5">GTZY2</strain>
    </source>
</reference>
<dbReference type="InterPro" id="IPR022548">
    <property type="entry name" value="DUF2846"/>
</dbReference>
<dbReference type="GeneID" id="81469440"/>
<keyword evidence="2" id="KW-0732">Signal</keyword>
<dbReference type="EMBL" id="CP060731">
    <property type="protein sequence ID" value="QNN77976.1"/>
    <property type="molecule type" value="Genomic_DNA"/>
</dbReference>
<accession>A0A7G9TD01</accession>
<evidence type="ECO:0000313" key="5">
    <source>
        <dbReference type="Proteomes" id="UP000515838"/>
    </source>
</evidence>
<feature type="signal peptide" evidence="2">
    <location>
        <begin position="1"/>
        <end position="23"/>
    </location>
</feature>
<sequence>MRHPLNRSLLCLALLLPIAAVQAQDPATATPAPAESATAEPATEAASAPASASGNRLVGAPAEGMGQVVFFREKKFTGAAVKYKVREGETELGKLGSGTYFVASVAPGTHQYTVHSEAKDVLTLEVEAGETYYVQGSITMGFMAGRPNLSPSDEAAFNAMADDLKPAKK</sequence>
<proteinExistence type="predicted"/>
<feature type="region of interest" description="Disordered" evidence="1">
    <location>
        <begin position="27"/>
        <end position="55"/>
    </location>
</feature>
<gene>
    <name evidence="4" type="ORF">IAE60_00595</name>
</gene>
<dbReference type="Proteomes" id="UP000515838">
    <property type="component" value="Chromosome"/>
</dbReference>
<evidence type="ECO:0000259" key="3">
    <source>
        <dbReference type="Pfam" id="PF11008"/>
    </source>
</evidence>
<evidence type="ECO:0000256" key="1">
    <source>
        <dbReference type="SAM" id="MobiDB-lite"/>
    </source>
</evidence>
<evidence type="ECO:0000256" key="2">
    <source>
        <dbReference type="SAM" id="SignalP"/>
    </source>
</evidence>
<dbReference type="RefSeq" id="WP_187573455.1">
    <property type="nucleotide sequence ID" value="NZ_CP060731.1"/>
</dbReference>
<name>A0A7G9TD01_PSEMX</name>
<organism evidence="4 5">
    <name type="scientific">Pseudoxanthomonas mexicana</name>
    <dbReference type="NCBI Taxonomy" id="128785"/>
    <lineage>
        <taxon>Bacteria</taxon>
        <taxon>Pseudomonadati</taxon>
        <taxon>Pseudomonadota</taxon>
        <taxon>Gammaproteobacteria</taxon>
        <taxon>Lysobacterales</taxon>
        <taxon>Lysobacteraceae</taxon>
        <taxon>Pseudoxanthomonas</taxon>
    </lineage>
</organism>
<protein>
    <submittedName>
        <fullName evidence="4">DUF2846 domain-containing protein</fullName>
    </submittedName>
</protein>
<feature type="chain" id="PRO_5028965515" evidence="2">
    <location>
        <begin position="24"/>
        <end position="169"/>
    </location>
</feature>
<feature type="compositionally biased region" description="Low complexity" evidence="1">
    <location>
        <begin position="27"/>
        <end position="53"/>
    </location>
</feature>
<evidence type="ECO:0000313" key="4">
    <source>
        <dbReference type="EMBL" id="QNN77976.1"/>
    </source>
</evidence>
<feature type="domain" description="DUF2846" evidence="3">
    <location>
        <begin position="63"/>
        <end position="141"/>
    </location>
</feature>
<dbReference type="Pfam" id="PF11008">
    <property type="entry name" value="DUF2846"/>
    <property type="match status" value="1"/>
</dbReference>